<gene>
    <name evidence="2" type="ORF">S01H1_08835</name>
</gene>
<evidence type="ECO:0000313" key="2">
    <source>
        <dbReference type="EMBL" id="GAF79495.1"/>
    </source>
</evidence>
<dbReference type="EMBL" id="BARS01004520">
    <property type="protein sequence ID" value="GAF79495.1"/>
    <property type="molecule type" value="Genomic_DNA"/>
</dbReference>
<evidence type="ECO:0000256" key="1">
    <source>
        <dbReference type="SAM" id="Phobius"/>
    </source>
</evidence>
<keyword evidence="1" id="KW-1133">Transmembrane helix</keyword>
<keyword evidence="1" id="KW-0472">Membrane</keyword>
<feature type="transmembrane region" description="Helical" evidence="1">
    <location>
        <begin position="78"/>
        <end position="98"/>
    </location>
</feature>
<dbReference type="AlphaFoldDB" id="X0TTQ8"/>
<protein>
    <submittedName>
        <fullName evidence="2">Uncharacterized protein</fullName>
    </submittedName>
</protein>
<name>X0TTQ8_9ZZZZ</name>
<sequence>MLFEEISKKGFISNEIQKGTNIGTSGKTHENVKSGILGKYEKYSKYLSSFLDARARSVDFICLLILIEMFTIVSVTWIIFIAFVIKGFLLFIGGYYIIKKGWVEKSLDAVMYNIKNSLKNDK</sequence>
<comment type="caution">
    <text evidence="2">The sequence shown here is derived from an EMBL/GenBank/DDBJ whole genome shotgun (WGS) entry which is preliminary data.</text>
</comment>
<reference evidence="2" key="1">
    <citation type="journal article" date="2014" name="Front. Microbiol.">
        <title>High frequency of phylogenetically diverse reductive dehalogenase-homologous genes in deep subseafloor sedimentary metagenomes.</title>
        <authorList>
            <person name="Kawai M."/>
            <person name="Futagami T."/>
            <person name="Toyoda A."/>
            <person name="Takaki Y."/>
            <person name="Nishi S."/>
            <person name="Hori S."/>
            <person name="Arai W."/>
            <person name="Tsubouchi T."/>
            <person name="Morono Y."/>
            <person name="Uchiyama I."/>
            <person name="Ito T."/>
            <person name="Fujiyama A."/>
            <person name="Inagaki F."/>
            <person name="Takami H."/>
        </authorList>
    </citation>
    <scope>NUCLEOTIDE SEQUENCE</scope>
    <source>
        <strain evidence="2">Expedition CK06-06</strain>
    </source>
</reference>
<organism evidence="2">
    <name type="scientific">marine sediment metagenome</name>
    <dbReference type="NCBI Taxonomy" id="412755"/>
    <lineage>
        <taxon>unclassified sequences</taxon>
        <taxon>metagenomes</taxon>
        <taxon>ecological metagenomes</taxon>
    </lineage>
</organism>
<proteinExistence type="predicted"/>
<keyword evidence="1" id="KW-0812">Transmembrane</keyword>
<accession>X0TTQ8</accession>